<keyword evidence="1" id="KW-0812">Transmembrane</keyword>
<name>A0A151P136_ALLMI</name>
<organism evidence="2 3">
    <name type="scientific">Alligator mississippiensis</name>
    <name type="common">American alligator</name>
    <dbReference type="NCBI Taxonomy" id="8496"/>
    <lineage>
        <taxon>Eukaryota</taxon>
        <taxon>Metazoa</taxon>
        <taxon>Chordata</taxon>
        <taxon>Craniata</taxon>
        <taxon>Vertebrata</taxon>
        <taxon>Euteleostomi</taxon>
        <taxon>Archelosauria</taxon>
        <taxon>Archosauria</taxon>
        <taxon>Crocodylia</taxon>
        <taxon>Alligatoridae</taxon>
        <taxon>Alligatorinae</taxon>
        <taxon>Alligator</taxon>
    </lineage>
</organism>
<keyword evidence="3" id="KW-1185">Reference proteome</keyword>
<reference evidence="2 3" key="1">
    <citation type="journal article" date="2012" name="Genome Biol.">
        <title>Sequencing three crocodilian genomes to illuminate the evolution of archosaurs and amniotes.</title>
        <authorList>
            <person name="St John J.A."/>
            <person name="Braun E.L."/>
            <person name="Isberg S.R."/>
            <person name="Miles L.G."/>
            <person name="Chong A.Y."/>
            <person name="Gongora J."/>
            <person name="Dalzell P."/>
            <person name="Moran C."/>
            <person name="Bed'hom B."/>
            <person name="Abzhanov A."/>
            <person name="Burgess S.C."/>
            <person name="Cooksey A.M."/>
            <person name="Castoe T.A."/>
            <person name="Crawford N.G."/>
            <person name="Densmore L.D."/>
            <person name="Drew J.C."/>
            <person name="Edwards S.V."/>
            <person name="Faircloth B.C."/>
            <person name="Fujita M.K."/>
            <person name="Greenwold M.J."/>
            <person name="Hoffmann F.G."/>
            <person name="Howard J.M."/>
            <person name="Iguchi T."/>
            <person name="Janes D.E."/>
            <person name="Khan S.Y."/>
            <person name="Kohno S."/>
            <person name="de Koning A.J."/>
            <person name="Lance S.L."/>
            <person name="McCarthy F.M."/>
            <person name="McCormack J.E."/>
            <person name="Merchant M.E."/>
            <person name="Peterson D.G."/>
            <person name="Pollock D.D."/>
            <person name="Pourmand N."/>
            <person name="Raney B.J."/>
            <person name="Roessler K.A."/>
            <person name="Sanford J.R."/>
            <person name="Sawyer R.H."/>
            <person name="Schmidt C.J."/>
            <person name="Triplett E.W."/>
            <person name="Tuberville T.D."/>
            <person name="Venegas-Anaya M."/>
            <person name="Howard J.T."/>
            <person name="Jarvis E.D."/>
            <person name="Guillette L.J.Jr."/>
            <person name="Glenn T.C."/>
            <person name="Green R.E."/>
            <person name="Ray D.A."/>
        </authorList>
    </citation>
    <scope>NUCLEOTIDE SEQUENCE [LARGE SCALE GENOMIC DNA]</scope>
    <source>
        <strain evidence="2">KSC_2009_1</strain>
    </source>
</reference>
<evidence type="ECO:0000313" key="2">
    <source>
        <dbReference type="EMBL" id="KYO42812.1"/>
    </source>
</evidence>
<gene>
    <name evidence="2" type="ORF">Y1Q_0016194</name>
</gene>
<keyword evidence="1" id="KW-0472">Membrane</keyword>
<feature type="transmembrane region" description="Helical" evidence="1">
    <location>
        <begin position="12"/>
        <end position="32"/>
    </location>
</feature>
<feature type="transmembrane region" description="Helical" evidence="1">
    <location>
        <begin position="95"/>
        <end position="114"/>
    </location>
</feature>
<evidence type="ECO:0000313" key="3">
    <source>
        <dbReference type="Proteomes" id="UP000050525"/>
    </source>
</evidence>
<proteinExistence type="predicted"/>
<dbReference type="EMBL" id="AKHW03001351">
    <property type="protein sequence ID" value="KYO42812.1"/>
    <property type="molecule type" value="Genomic_DNA"/>
</dbReference>
<sequence>MWLPLPAETQLAFALLKLVTSFSLHYIGHLFGMGKLLEHLIYASVYPIIDRSCLGRRLALDTEGKQWNRTAVSLSGPSKDRKAALEALRMAFHKAWYFLHCFSTCTLLTCLAPSPRGIAMLMTWLLPNQASNGKSLNPL</sequence>
<accession>A0A151P136</accession>
<keyword evidence="1" id="KW-1133">Transmembrane helix</keyword>
<evidence type="ECO:0000256" key="1">
    <source>
        <dbReference type="SAM" id="Phobius"/>
    </source>
</evidence>
<comment type="caution">
    <text evidence="2">The sequence shown here is derived from an EMBL/GenBank/DDBJ whole genome shotgun (WGS) entry which is preliminary data.</text>
</comment>
<dbReference type="Proteomes" id="UP000050525">
    <property type="component" value="Unassembled WGS sequence"/>
</dbReference>
<dbReference type="AlphaFoldDB" id="A0A151P136"/>
<protein>
    <submittedName>
        <fullName evidence="2">Uncharacterized protein</fullName>
    </submittedName>
</protein>